<proteinExistence type="predicted"/>
<keyword evidence="1" id="KW-1133">Transmembrane helix</keyword>
<name>A0A645JHL8_9ZZZZ</name>
<dbReference type="InterPro" id="IPR003784">
    <property type="entry name" value="BioY"/>
</dbReference>
<dbReference type="Gene3D" id="1.10.1760.20">
    <property type="match status" value="1"/>
</dbReference>
<comment type="caution">
    <text evidence="2">The sequence shown here is derived from an EMBL/GenBank/DDBJ whole genome shotgun (WGS) entry which is preliminary data.</text>
</comment>
<accession>A0A645JHL8</accession>
<dbReference type="EMBL" id="VSSQ01139855">
    <property type="protein sequence ID" value="MPN62189.1"/>
    <property type="molecule type" value="Genomic_DNA"/>
</dbReference>
<dbReference type="GO" id="GO:0005886">
    <property type="term" value="C:plasma membrane"/>
    <property type="evidence" value="ECO:0007669"/>
    <property type="project" value="InterPro"/>
</dbReference>
<sequence>MIGAVKGRLCSGKRWLSYLLACFLGLLIIYTFGVLRLAAVTEMSLPAAIVAGALPYLPLEIIKTVLAVRIALSVEKSGFSMVKK</sequence>
<dbReference type="Pfam" id="PF02632">
    <property type="entry name" value="BioY"/>
    <property type="match status" value="1"/>
</dbReference>
<dbReference type="GO" id="GO:0015225">
    <property type="term" value="F:biotin transmembrane transporter activity"/>
    <property type="evidence" value="ECO:0007669"/>
    <property type="project" value="InterPro"/>
</dbReference>
<dbReference type="PANTHER" id="PTHR34295">
    <property type="entry name" value="BIOTIN TRANSPORTER BIOY"/>
    <property type="match status" value="1"/>
</dbReference>
<keyword evidence="1" id="KW-0472">Membrane</keyword>
<reference evidence="2" key="1">
    <citation type="submission" date="2019-08" db="EMBL/GenBank/DDBJ databases">
        <authorList>
            <person name="Kucharzyk K."/>
            <person name="Murdoch R.W."/>
            <person name="Higgins S."/>
            <person name="Loffler F."/>
        </authorList>
    </citation>
    <scope>NUCLEOTIDE SEQUENCE</scope>
</reference>
<keyword evidence="1" id="KW-0812">Transmembrane</keyword>
<feature type="transmembrane region" description="Helical" evidence="1">
    <location>
        <begin position="15"/>
        <end position="35"/>
    </location>
</feature>
<gene>
    <name evidence="2" type="ORF">SDC9_209936</name>
</gene>
<organism evidence="2">
    <name type="scientific">bioreactor metagenome</name>
    <dbReference type="NCBI Taxonomy" id="1076179"/>
    <lineage>
        <taxon>unclassified sequences</taxon>
        <taxon>metagenomes</taxon>
        <taxon>ecological metagenomes</taxon>
    </lineage>
</organism>
<evidence type="ECO:0008006" key="3">
    <source>
        <dbReference type="Google" id="ProtNLM"/>
    </source>
</evidence>
<feature type="transmembrane region" description="Helical" evidence="1">
    <location>
        <begin position="47"/>
        <end position="72"/>
    </location>
</feature>
<evidence type="ECO:0000256" key="1">
    <source>
        <dbReference type="SAM" id="Phobius"/>
    </source>
</evidence>
<dbReference type="PANTHER" id="PTHR34295:SF1">
    <property type="entry name" value="BIOTIN TRANSPORTER BIOY"/>
    <property type="match status" value="1"/>
</dbReference>
<evidence type="ECO:0000313" key="2">
    <source>
        <dbReference type="EMBL" id="MPN62189.1"/>
    </source>
</evidence>
<dbReference type="AlphaFoldDB" id="A0A645JHL8"/>
<protein>
    <recommendedName>
        <fullName evidence="3">Biotin transporter BioY</fullName>
    </recommendedName>
</protein>